<dbReference type="NCBIfam" id="TIGR00494">
    <property type="entry name" value="crcB"/>
    <property type="match status" value="1"/>
</dbReference>
<reference evidence="11 12" key="1">
    <citation type="submission" date="2019-06" db="EMBL/GenBank/DDBJ databases">
        <title>Sequencing the genomes of 1000 actinobacteria strains.</title>
        <authorList>
            <person name="Klenk H.-P."/>
        </authorList>
    </citation>
    <scope>NUCLEOTIDE SEQUENCE [LARGE SCALE GENOMIC DNA]</scope>
    <source>
        <strain evidence="11 12">DSM 25218</strain>
    </source>
</reference>
<evidence type="ECO:0000256" key="10">
    <source>
        <dbReference type="HAMAP-Rule" id="MF_00454"/>
    </source>
</evidence>
<feature type="transmembrane region" description="Helical" evidence="10">
    <location>
        <begin position="64"/>
        <end position="84"/>
    </location>
</feature>
<keyword evidence="3 10" id="KW-0812">Transmembrane</keyword>
<keyword evidence="10" id="KW-0406">Ion transport</keyword>
<keyword evidence="10" id="KW-0915">Sodium</keyword>
<keyword evidence="5 10" id="KW-0472">Membrane</keyword>
<keyword evidence="2 10" id="KW-1003">Cell membrane</keyword>
<evidence type="ECO:0000256" key="8">
    <source>
        <dbReference type="ARBA" id="ARBA00035585"/>
    </source>
</evidence>
<comment type="similarity">
    <text evidence="7 10">Belongs to the fluoride channel Fluc/FEX (TC 1.A.43) family.</text>
</comment>
<dbReference type="GO" id="GO:0005886">
    <property type="term" value="C:plasma membrane"/>
    <property type="evidence" value="ECO:0007669"/>
    <property type="project" value="UniProtKB-SubCell"/>
</dbReference>
<dbReference type="Pfam" id="PF02537">
    <property type="entry name" value="CRCB"/>
    <property type="match status" value="1"/>
</dbReference>
<comment type="caution">
    <text evidence="11">The sequence shown here is derived from an EMBL/GenBank/DDBJ whole genome shotgun (WGS) entry which is preliminary data.</text>
</comment>
<comment type="activity regulation">
    <text evidence="10">Na(+) is not transported, but it plays an essential structural role and its presence is essential for fluoride channel function.</text>
</comment>
<dbReference type="GO" id="GO:0046872">
    <property type="term" value="F:metal ion binding"/>
    <property type="evidence" value="ECO:0007669"/>
    <property type="project" value="UniProtKB-KW"/>
</dbReference>
<evidence type="ECO:0000256" key="9">
    <source>
        <dbReference type="ARBA" id="ARBA00049940"/>
    </source>
</evidence>
<evidence type="ECO:0000313" key="11">
    <source>
        <dbReference type="EMBL" id="TQL66379.1"/>
    </source>
</evidence>
<dbReference type="EMBL" id="VFOV01000001">
    <property type="protein sequence ID" value="TQL66379.1"/>
    <property type="molecule type" value="Genomic_DNA"/>
</dbReference>
<evidence type="ECO:0000256" key="1">
    <source>
        <dbReference type="ARBA" id="ARBA00004651"/>
    </source>
</evidence>
<gene>
    <name evidence="10" type="primary">fluC</name>
    <name evidence="10" type="synonym">crcB</name>
    <name evidence="11" type="ORF">FB381_0233</name>
</gene>
<evidence type="ECO:0000256" key="6">
    <source>
        <dbReference type="ARBA" id="ARBA00023303"/>
    </source>
</evidence>
<feature type="transmembrane region" description="Helical" evidence="10">
    <location>
        <begin position="33"/>
        <end position="52"/>
    </location>
</feature>
<keyword evidence="6 10" id="KW-0407">Ion channel</keyword>
<proteinExistence type="inferred from homology"/>
<evidence type="ECO:0000256" key="4">
    <source>
        <dbReference type="ARBA" id="ARBA00022989"/>
    </source>
</evidence>
<comment type="subcellular location">
    <subcellularLocation>
        <location evidence="1 10">Cell membrane</location>
        <topology evidence="1 10">Multi-pass membrane protein</topology>
    </subcellularLocation>
</comment>
<feature type="binding site" evidence="10">
    <location>
        <position position="77"/>
    </location>
    <ligand>
        <name>Na(+)</name>
        <dbReference type="ChEBI" id="CHEBI:29101"/>
        <note>structural</note>
    </ligand>
</feature>
<accession>A0A543A1B6</accession>
<dbReference type="GO" id="GO:0062054">
    <property type="term" value="F:fluoride channel activity"/>
    <property type="evidence" value="ECO:0007669"/>
    <property type="project" value="UniProtKB-UniRule"/>
</dbReference>
<dbReference type="InterPro" id="IPR003691">
    <property type="entry name" value="FluC"/>
</dbReference>
<feature type="binding site" evidence="10">
    <location>
        <position position="74"/>
    </location>
    <ligand>
        <name>Na(+)</name>
        <dbReference type="ChEBI" id="CHEBI:29101"/>
        <note>structural</note>
    </ligand>
</feature>
<evidence type="ECO:0000256" key="7">
    <source>
        <dbReference type="ARBA" id="ARBA00035120"/>
    </source>
</evidence>
<organism evidence="11 12">
    <name type="scientific">Nocardioides albertanoniae</name>
    <dbReference type="NCBI Taxonomy" id="1175486"/>
    <lineage>
        <taxon>Bacteria</taxon>
        <taxon>Bacillati</taxon>
        <taxon>Actinomycetota</taxon>
        <taxon>Actinomycetes</taxon>
        <taxon>Propionibacteriales</taxon>
        <taxon>Nocardioidaceae</taxon>
        <taxon>Nocardioides</taxon>
    </lineage>
</organism>
<keyword evidence="4 10" id="KW-1133">Transmembrane helix</keyword>
<sequence>MIGFLFVLVGAAIGAPARYLIDRSIQARHQTLMPWGTMTVNIVGTTVLGLLAGLDATHDVPHNLLLGLGIGICGALTTFSTYVYESVRLYETGARTQAVLNMVVSLAAGLGAVTIGYSVGTAL</sequence>
<keyword evidence="12" id="KW-1185">Reference proteome</keyword>
<dbReference type="PANTHER" id="PTHR28259">
    <property type="entry name" value="FLUORIDE EXPORT PROTEIN 1-RELATED"/>
    <property type="match status" value="1"/>
</dbReference>
<keyword evidence="10" id="KW-0813">Transport</keyword>
<evidence type="ECO:0000256" key="3">
    <source>
        <dbReference type="ARBA" id="ARBA00022692"/>
    </source>
</evidence>
<dbReference type="HAMAP" id="MF_00454">
    <property type="entry name" value="FluC"/>
    <property type="match status" value="1"/>
</dbReference>
<dbReference type="RefSeq" id="WP_246087905.1">
    <property type="nucleotide sequence ID" value="NZ_VFOV01000001.1"/>
</dbReference>
<dbReference type="PANTHER" id="PTHR28259:SF1">
    <property type="entry name" value="FLUORIDE EXPORT PROTEIN 1-RELATED"/>
    <property type="match status" value="1"/>
</dbReference>
<feature type="transmembrane region" description="Helical" evidence="10">
    <location>
        <begin position="99"/>
        <end position="119"/>
    </location>
</feature>
<keyword evidence="10" id="KW-0479">Metal-binding</keyword>
<comment type="function">
    <text evidence="9 10">Fluoride-specific ion channel. Important for reducing fluoride concentration in the cell, thus reducing its toxicity.</text>
</comment>
<dbReference type="Proteomes" id="UP000320209">
    <property type="component" value="Unassembled WGS sequence"/>
</dbReference>
<evidence type="ECO:0000256" key="2">
    <source>
        <dbReference type="ARBA" id="ARBA00022475"/>
    </source>
</evidence>
<dbReference type="AlphaFoldDB" id="A0A543A1B6"/>
<evidence type="ECO:0000256" key="5">
    <source>
        <dbReference type="ARBA" id="ARBA00023136"/>
    </source>
</evidence>
<dbReference type="GO" id="GO:0140114">
    <property type="term" value="P:cellular detoxification of fluoride"/>
    <property type="evidence" value="ECO:0007669"/>
    <property type="project" value="UniProtKB-UniRule"/>
</dbReference>
<evidence type="ECO:0000313" key="12">
    <source>
        <dbReference type="Proteomes" id="UP000320209"/>
    </source>
</evidence>
<protein>
    <recommendedName>
        <fullName evidence="10">Fluoride-specific ion channel FluC</fullName>
    </recommendedName>
</protein>
<name>A0A543A1B6_9ACTN</name>
<comment type="catalytic activity">
    <reaction evidence="8">
        <text>fluoride(in) = fluoride(out)</text>
        <dbReference type="Rhea" id="RHEA:76159"/>
        <dbReference type="ChEBI" id="CHEBI:17051"/>
    </reaction>
    <physiologicalReaction direction="left-to-right" evidence="8">
        <dbReference type="Rhea" id="RHEA:76160"/>
    </physiologicalReaction>
</comment>